<dbReference type="AlphaFoldDB" id="A0A5B6VJG1"/>
<protein>
    <submittedName>
        <fullName evidence="1">Retrotransposable element Tf2</fullName>
    </submittedName>
</protein>
<gene>
    <name evidence="1" type="ORF">EPI10_015013</name>
</gene>
<accession>A0A5B6VJG1</accession>
<reference evidence="2" key="1">
    <citation type="journal article" date="2019" name="Plant Biotechnol. J.">
        <title>Genome sequencing of the Australian wild diploid species Gossypium australe highlights disease resistance and delayed gland morphogenesis.</title>
        <authorList>
            <person name="Cai Y."/>
            <person name="Cai X."/>
            <person name="Wang Q."/>
            <person name="Wang P."/>
            <person name="Zhang Y."/>
            <person name="Cai C."/>
            <person name="Xu Y."/>
            <person name="Wang K."/>
            <person name="Zhou Z."/>
            <person name="Wang C."/>
            <person name="Geng S."/>
            <person name="Li B."/>
            <person name="Dong Q."/>
            <person name="Hou Y."/>
            <person name="Wang H."/>
            <person name="Ai P."/>
            <person name="Liu Z."/>
            <person name="Yi F."/>
            <person name="Sun M."/>
            <person name="An G."/>
            <person name="Cheng J."/>
            <person name="Zhang Y."/>
            <person name="Shi Q."/>
            <person name="Xie Y."/>
            <person name="Shi X."/>
            <person name="Chang Y."/>
            <person name="Huang F."/>
            <person name="Chen Y."/>
            <person name="Hong S."/>
            <person name="Mi L."/>
            <person name="Sun Q."/>
            <person name="Zhang L."/>
            <person name="Zhou B."/>
            <person name="Peng R."/>
            <person name="Zhang X."/>
            <person name="Liu F."/>
        </authorList>
    </citation>
    <scope>NUCLEOTIDE SEQUENCE [LARGE SCALE GENOMIC DNA]</scope>
    <source>
        <strain evidence="2">cv. PA1801</strain>
    </source>
</reference>
<organism evidence="1 2">
    <name type="scientific">Gossypium australe</name>
    <dbReference type="NCBI Taxonomy" id="47621"/>
    <lineage>
        <taxon>Eukaryota</taxon>
        <taxon>Viridiplantae</taxon>
        <taxon>Streptophyta</taxon>
        <taxon>Embryophyta</taxon>
        <taxon>Tracheophyta</taxon>
        <taxon>Spermatophyta</taxon>
        <taxon>Magnoliopsida</taxon>
        <taxon>eudicotyledons</taxon>
        <taxon>Gunneridae</taxon>
        <taxon>Pentapetalae</taxon>
        <taxon>rosids</taxon>
        <taxon>malvids</taxon>
        <taxon>Malvales</taxon>
        <taxon>Malvaceae</taxon>
        <taxon>Malvoideae</taxon>
        <taxon>Gossypium</taxon>
    </lineage>
</organism>
<dbReference type="EMBL" id="SMMG02000006">
    <property type="protein sequence ID" value="KAA3469203.1"/>
    <property type="molecule type" value="Genomic_DNA"/>
</dbReference>
<evidence type="ECO:0000313" key="2">
    <source>
        <dbReference type="Proteomes" id="UP000325315"/>
    </source>
</evidence>
<keyword evidence="2" id="KW-1185">Reference proteome</keyword>
<evidence type="ECO:0000313" key="1">
    <source>
        <dbReference type="EMBL" id="KAA3469203.1"/>
    </source>
</evidence>
<dbReference type="OrthoDB" id="5554229at2759"/>
<sequence>MTDEWPSDRVLWLPMAEWWYNTTYHTVSSAHLMRHSMIFTCGQKFKTSRGSQTIASVLLQKSTG</sequence>
<comment type="caution">
    <text evidence="1">The sequence shown here is derived from an EMBL/GenBank/DDBJ whole genome shotgun (WGS) entry which is preliminary data.</text>
</comment>
<dbReference type="Proteomes" id="UP000325315">
    <property type="component" value="Unassembled WGS sequence"/>
</dbReference>
<proteinExistence type="predicted"/>
<name>A0A5B6VJG1_9ROSI</name>